<accession>A0A183MVS4</accession>
<evidence type="ECO:0000313" key="1">
    <source>
        <dbReference type="EMBL" id="VDP34442.1"/>
    </source>
</evidence>
<dbReference type="EMBL" id="UZAI01018198">
    <property type="protein sequence ID" value="VDP34442.1"/>
    <property type="molecule type" value="Genomic_DNA"/>
</dbReference>
<keyword evidence="2" id="KW-1185">Reference proteome</keyword>
<proteinExistence type="predicted"/>
<gene>
    <name evidence="1" type="ORF">SMRZ_LOCUS20149</name>
</gene>
<name>A0A183MVS4_9TREM</name>
<organism evidence="1 2">
    <name type="scientific">Schistosoma margrebowiei</name>
    <dbReference type="NCBI Taxonomy" id="48269"/>
    <lineage>
        <taxon>Eukaryota</taxon>
        <taxon>Metazoa</taxon>
        <taxon>Spiralia</taxon>
        <taxon>Lophotrochozoa</taxon>
        <taxon>Platyhelminthes</taxon>
        <taxon>Trematoda</taxon>
        <taxon>Digenea</taxon>
        <taxon>Strigeidida</taxon>
        <taxon>Schistosomatoidea</taxon>
        <taxon>Schistosomatidae</taxon>
        <taxon>Schistosoma</taxon>
    </lineage>
</organism>
<sequence length="32" mass="4031">MLDRTYFPRFVFQKHFKSVHMLFDIILDKNDQ</sequence>
<evidence type="ECO:0000313" key="2">
    <source>
        <dbReference type="Proteomes" id="UP000277204"/>
    </source>
</evidence>
<protein>
    <submittedName>
        <fullName evidence="1">Uncharacterized protein</fullName>
    </submittedName>
</protein>
<dbReference type="AlphaFoldDB" id="A0A183MVS4"/>
<dbReference type="Proteomes" id="UP000277204">
    <property type="component" value="Unassembled WGS sequence"/>
</dbReference>
<reference evidence="1 2" key="1">
    <citation type="submission" date="2018-11" db="EMBL/GenBank/DDBJ databases">
        <authorList>
            <consortium name="Pathogen Informatics"/>
        </authorList>
    </citation>
    <scope>NUCLEOTIDE SEQUENCE [LARGE SCALE GENOMIC DNA]</scope>
    <source>
        <strain evidence="1 2">Zambia</strain>
    </source>
</reference>